<feature type="binding site" evidence="9">
    <location>
        <begin position="470"/>
        <end position="476"/>
    </location>
    <ligand>
        <name>S-adenosyl-L-methionine</name>
        <dbReference type="ChEBI" id="CHEBI:59789"/>
    </ligand>
</feature>
<evidence type="ECO:0000313" key="13">
    <source>
        <dbReference type="Proteomes" id="UP000002009"/>
    </source>
</evidence>
<keyword evidence="3 9" id="KW-0808">Transferase</keyword>
<dbReference type="Pfam" id="PF01189">
    <property type="entry name" value="Methyltr_RsmB-F"/>
    <property type="match status" value="1"/>
</dbReference>
<feature type="domain" description="SAM-dependent MTase RsmB/NOP-type" evidence="11">
    <location>
        <begin position="368"/>
        <end position="743"/>
    </location>
</feature>
<dbReference type="Proteomes" id="UP000002009">
    <property type="component" value="Chromosome 6"/>
</dbReference>
<dbReference type="InterPro" id="IPR000271">
    <property type="entry name" value="Ribosomal_bL34"/>
</dbReference>
<evidence type="ECO:0000256" key="5">
    <source>
        <dbReference type="ARBA" id="ARBA00022884"/>
    </source>
</evidence>
<dbReference type="GO" id="GO:1990904">
    <property type="term" value="C:ribonucleoprotein complex"/>
    <property type="evidence" value="ECO:0007669"/>
    <property type="project" value="UniProtKB-KW"/>
</dbReference>
<organism evidence="12 13">
    <name type="scientific">Micromonas commoda (strain RCC299 / NOUM17 / CCMP2709)</name>
    <name type="common">Picoplanktonic green alga</name>
    <dbReference type="NCBI Taxonomy" id="296587"/>
    <lineage>
        <taxon>Eukaryota</taxon>
        <taxon>Viridiplantae</taxon>
        <taxon>Chlorophyta</taxon>
        <taxon>Mamiellophyceae</taxon>
        <taxon>Mamiellales</taxon>
        <taxon>Mamiellaceae</taxon>
        <taxon>Micromonas</taxon>
    </lineage>
</organism>
<dbReference type="NCBIfam" id="TIGR01030">
    <property type="entry name" value="rpmH_bact"/>
    <property type="match status" value="1"/>
</dbReference>
<evidence type="ECO:0000256" key="9">
    <source>
        <dbReference type="PROSITE-ProRule" id="PRU01023"/>
    </source>
</evidence>
<dbReference type="InParanoid" id="C1E9F3"/>
<dbReference type="KEGG" id="mis:MICPUN_59711"/>
<accession>C1E9F3</accession>
<evidence type="ECO:0000256" key="1">
    <source>
        <dbReference type="ARBA" id="ARBA00010111"/>
    </source>
</evidence>
<comment type="similarity">
    <text evidence="1">Belongs to the bacterial ribosomal protein bL34 family.</text>
</comment>
<dbReference type="STRING" id="296587.C1E9F3"/>
<evidence type="ECO:0000256" key="8">
    <source>
        <dbReference type="ARBA" id="ARBA00035274"/>
    </source>
</evidence>
<dbReference type="GO" id="GO:0005840">
    <property type="term" value="C:ribosome"/>
    <property type="evidence" value="ECO:0007669"/>
    <property type="project" value="UniProtKB-KW"/>
</dbReference>
<feature type="compositionally biased region" description="Low complexity" evidence="10">
    <location>
        <begin position="301"/>
        <end position="312"/>
    </location>
</feature>
<dbReference type="Pfam" id="PF00468">
    <property type="entry name" value="Ribosomal_L34"/>
    <property type="match status" value="1"/>
</dbReference>
<comment type="caution">
    <text evidence="9">Lacks conserved residue(s) required for the propagation of feature annotation.</text>
</comment>
<keyword evidence="5 9" id="KW-0694">RNA-binding</keyword>
<dbReference type="GO" id="GO:0003723">
    <property type="term" value="F:RNA binding"/>
    <property type="evidence" value="ECO:0007669"/>
    <property type="project" value="UniProtKB-UniRule"/>
</dbReference>
<keyword evidence="7" id="KW-0687">Ribonucleoprotein</keyword>
<evidence type="ECO:0000259" key="11">
    <source>
        <dbReference type="PROSITE" id="PS51686"/>
    </source>
</evidence>
<dbReference type="InterPro" id="IPR001678">
    <property type="entry name" value="MeTrfase_RsmB-F_NOP2_dom"/>
</dbReference>
<dbReference type="GO" id="GO:0001510">
    <property type="term" value="P:RNA methylation"/>
    <property type="evidence" value="ECO:0007669"/>
    <property type="project" value="InterPro"/>
</dbReference>
<gene>
    <name evidence="12" type="ORF">MICPUN_59711</name>
</gene>
<protein>
    <recommendedName>
        <fullName evidence="8">Large ribosomal subunit protein bL34m</fullName>
    </recommendedName>
</protein>
<dbReference type="GO" id="GO:0006412">
    <property type="term" value="P:translation"/>
    <property type="evidence" value="ECO:0007669"/>
    <property type="project" value="InterPro"/>
</dbReference>
<dbReference type="InterPro" id="IPR020939">
    <property type="entry name" value="Ribosomal_bL34_CS"/>
</dbReference>
<dbReference type="PROSITE" id="PS51686">
    <property type="entry name" value="SAM_MT_RSMB_NOP"/>
    <property type="match status" value="1"/>
</dbReference>
<dbReference type="PANTHER" id="PTHR22808">
    <property type="entry name" value="NCL1 YEAST -RELATED NOL1/NOP2/FMU SUN DOMAIN-CONTAINING"/>
    <property type="match status" value="1"/>
</dbReference>
<comment type="similarity">
    <text evidence="9">Belongs to the class I-like SAM-binding methyltransferase superfamily. RsmB/NOP family.</text>
</comment>
<feature type="active site" description="Nucleophile" evidence="9">
    <location>
        <position position="611"/>
    </location>
</feature>
<dbReference type="AlphaFoldDB" id="C1E9F3"/>
<dbReference type="Gene3D" id="1.10.287.3980">
    <property type="match status" value="1"/>
</dbReference>
<dbReference type="GO" id="GO:0008173">
    <property type="term" value="F:RNA methyltransferase activity"/>
    <property type="evidence" value="ECO:0007669"/>
    <property type="project" value="InterPro"/>
</dbReference>
<dbReference type="PROSITE" id="PS00784">
    <property type="entry name" value="RIBOSOMAL_L34"/>
    <property type="match status" value="1"/>
</dbReference>
<feature type="compositionally biased region" description="Basic residues" evidence="10">
    <location>
        <begin position="266"/>
        <end position="276"/>
    </location>
</feature>
<dbReference type="InterPro" id="IPR023267">
    <property type="entry name" value="RCMT"/>
</dbReference>
<dbReference type="PRINTS" id="PR02008">
    <property type="entry name" value="RCMTFAMILY"/>
</dbReference>
<feature type="region of interest" description="Disordered" evidence="10">
    <location>
        <begin position="65"/>
        <end position="93"/>
    </location>
</feature>
<dbReference type="OrthoDB" id="1938384at2759"/>
<dbReference type="GO" id="GO:0003735">
    <property type="term" value="F:structural constituent of ribosome"/>
    <property type="evidence" value="ECO:0007669"/>
    <property type="project" value="InterPro"/>
</dbReference>
<feature type="region of interest" description="Disordered" evidence="10">
    <location>
        <begin position="223"/>
        <end position="314"/>
    </location>
</feature>
<feature type="compositionally biased region" description="Basic residues" evidence="10">
    <location>
        <begin position="234"/>
        <end position="245"/>
    </location>
</feature>
<proteinExistence type="inferred from homology"/>
<dbReference type="HAMAP" id="MF_00391">
    <property type="entry name" value="Ribosomal_bL34"/>
    <property type="match status" value="1"/>
</dbReference>
<evidence type="ECO:0000256" key="2">
    <source>
        <dbReference type="ARBA" id="ARBA00022603"/>
    </source>
</evidence>
<keyword evidence="6" id="KW-0689">Ribosomal protein</keyword>
<feature type="binding site" evidence="9">
    <location>
        <position position="558"/>
    </location>
    <ligand>
        <name>S-adenosyl-L-methionine</name>
        <dbReference type="ChEBI" id="CHEBI:59789"/>
    </ligand>
</feature>
<evidence type="ECO:0000256" key="3">
    <source>
        <dbReference type="ARBA" id="ARBA00022679"/>
    </source>
</evidence>
<evidence type="ECO:0000256" key="4">
    <source>
        <dbReference type="ARBA" id="ARBA00022691"/>
    </source>
</evidence>
<dbReference type="RefSeq" id="XP_002503414.1">
    <property type="nucleotide sequence ID" value="XM_002503368.1"/>
</dbReference>
<evidence type="ECO:0000256" key="6">
    <source>
        <dbReference type="ARBA" id="ARBA00022980"/>
    </source>
</evidence>
<dbReference type="InterPro" id="IPR049560">
    <property type="entry name" value="MeTrfase_RsmB-F_NOP2_cat"/>
</dbReference>
<dbReference type="GeneID" id="8244353"/>
<reference evidence="12 13" key="1">
    <citation type="journal article" date="2009" name="Science">
        <title>Green evolution and dynamic adaptations revealed by genomes of the marine picoeukaryotes Micromonas.</title>
        <authorList>
            <person name="Worden A.Z."/>
            <person name="Lee J.H."/>
            <person name="Mock T."/>
            <person name="Rouze P."/>
            <person name="Simmons M.P."/>
            <person name="Aerts A.L."/>
            <person name="Allen A.E."/>
            <person name="Cuvelier M.L."/>
            <person name="Derelle E."/>
            <person name="Everett M.V."/>
            <person name="Foulon E."/>
            <person name="Grimwood J."/>
            <person name="Gundlach H."/>
            <person name="Henrissat B."/>
            <person name="Napoli C."/>
            <person name="McDonald S.M."/>
            <person name="Parker M.S."/>
            <person name="Rombauts S."/>
            <person name="Salamov A."/>
            <person name="Von Dassow P."/>
            <person name="Badger J.H."/>
            <person name="Coutinho P.M."/>
            <person name="Demir E."/>
            <person name="Dubchak I."/>
            <person name="Gentemann C."/>
            <person name="Eikrem W."/>
            <person name="Gready J.E."/>
            <person name="John U."/>
            <person name="Lanier W."/>
            <person name="Lindquist E.A."/>
            <person name="Lucas S."/>
            <person name="Mayer K.F."/>
            <person name="Moreau H."/>
            <person name="Not F."/>
            <person name="Otillar R."/>
            <person name="Panaud O."/>
            <person name="Pangilinan J."/>
            <person name="Paulsen I."/>
            <person name="Piegu B."/>
            <person name="Poliakov A."/>
            <person name="Robbens S."/>
            <person name="Schmutz J."/>
            <person name="Toulza E."/>
            <person name="Wyss T."/>
            <person name="Zelensky A."/>
            <person name="Zhou K."/>
            <person name="Armbrust E.V."/>
            <person name="Bhattacharya D."/>
            <person name="Goodenough U.W."/>
            <person name="Van de Peer Y."/>
            <person name="Grigoriev I.V."/>
        </authorList>
    </citation>
    <scope>NUCLEOTIDE SEQUENCE [LARGE SCALE GENOMIC DNA]</scope>
    <source>
        <strain evidence="13">RCC299 / NOUM17</strain>
    </source>
</reference>
<keyword evidence="4 9" id="KW-0949">S-adenosyl-L-methionine</keyword>
<evidence type="ECO:0000256" key="7">
    <source>
        <dbReference type="ARBA" id="ARBA00023274"/>
    </source>
</evidence>
<evidence type="ECO:0000313" key="12">
    <source>
        <dbReference type="EMBL" id="ACO64672.1"/>
    </source>
</evidence>
<dbReference type="EMBL" id="CP001327">
    <property type="protein sequence ID" value="ACO64672.1"/>
    <property type="molecule type" value="Genomic_DNA"/>
</dbReference>
<sequence length="985" mass="105850">MSGALRRALAMGLTRAATSQAPAGASTTAAVRVASSSPLSSAAAPLASFNHPGAGMTTCSAASLATHGSKGTSPWHVPENDKSPTKVPVAPLDPPVAKVLSSLRVTPESLWEKDEEQERRIAARLAAIQSWHARQNRSAEHLLHDLERAWAPTNNERVTPATLHEAPAPVVEAPVDGVVGTGFGLELELNIDGVDADPDDVMYAHTKRTYQPSKLVRKRRHGFLSRTGTPGGRKVLKRRRAKGRRQLTALAHTRWHGASHEAMKREGKKKKKKKQHSLGSNTHTWGIDDALARPKKRPRSSDAAAASDSSAARVKNALRSAQLDKRELLLWRKFGYGPSLFRQYYRAQGLVDGDDELEEVEACYSTALPITFRLHATDGRRASSLKARLRQLRDANLVHGLEWMPADEGWQAAAETRDAGRREKLHEAVAEVVDAGTSSGLLARQEAVSMLPVLVLAPHLKPGDRVLDVCAAPGNKTMQLLERVSPPEDGDERGGVRGLVVANDAHPGRVKTLQDAIKRHARSAREMESLVVTCSYGQDVPVPIFDDGIEGYDAVLADVPCSGDGTFRKDPDALRRWHPGGGNALHATQVAVARRMTQLVKPGGHLLYSTCSLNPVEDEAVVAAILKENPEFELVKGAMDAGAPGMRYRPGVSTWKVAEHAFKGQDGTSRFDSDSESESDDDVTLRWYDDYGTATAAGMPATEVSMWPPSQEVAKRMHLERCARLLPHDQDTGGFFIALLRRKAKKKITEGVSDASQKGECARTAAARAAGDLPDPVRPLPPNEMSAIAAQLGLGSSSKKRLWLGAGGAVTLSPRSVSNLTDLGPIAIASAGVVALVPRASVWNEASDAAFPYDLTSAGAEALARASRKRRVQVVPSDLQVMLAARSSGADDPSNTKELVCLTAEEMSEATRRKWRACVDDGQTGAVVLVLVKRGKAEGDPPMVVFSAAGRCSEDGLMLSPKVTAAEASRLLKDLSRVAGTKRNK</sequence>
<dbReference type="SUPFAM" id="SSF53335">
    <property type="entry name" value="S-adenosyl-L-methionine-dependent methyltransferases"/>
    <property type="match status" value="1"/>
</dbReference>
<dbReference type="FunFam" id="1.10.287.3980:FF:000001">
    <property type="entry name" value="Mitochondrial ribosomal protein L34"/>
    <property type="match status" value="1"/>
</dbReference>
<dbReference type="CDD" id="cd02440">
    <property type="entry name" value="AdoMet_MTases"/>
    <property type="match status" value="1"/>
</dbReference>
<name>C1E9F3_MICCC</name>
<dbReference type="Gene3D" id="3.40.50.150">
    <property type="entry name" value="Vaccinia Virus protein VP39"/>
    <property type="match status" value="1"/>
</dbReference>
<evidence type="ECO:0000256" key="10">
    <source>
        <dbReference type="SAM" id="MobiDB-lite"/>
    </source>
</evidence>
<keyword evidence="13" id="KW-1185">Reference proteome</keyword>
<dbReference type="eggNOG" id="KOG2198">
    <property type="taxonomic scope" value="Eukaryota"/>
</dbReference>
<dbReference type="InterPro" id="IPR029063">
    <property type="entry name" value="SAM-dependent_MTases_sf"/>
</dbReference>
<keyword evidence="2 9" id="KW-0489">Methyltransferase</keyword>
<feature type="binding site" evidence="9">
    <location>
        <position position="504"/>
    </location>
    <ligand>
        <name>S-adenosyl-L-methionine</name>
        <dbReference type="ChEBI" id="CHEBI:59789"/>
    </ligand>
</feature>